<dbReference type="InterPro" id="IPR051133">
    <property type="entry name" value="Adapter_Engulfment-Domain"/>
</dbReference>
<feature type="compositionally biased region" description="Low complexity" evidence="1">
    <location>
        <begin position="402"/>
        <end position="433"/>
    </location>
</feature>
<dbReference type="PANTHER" id="PTHR11232:SF2">
    <property type="entry name" value="FI05246P"/>
    <property type="match status" value="1"/>
</dbReference>
<dbReference type="InterPro" id="IPR011993">
    <property type="entry name" value="PH-like_dom_sf"/>
</dbReference>
<dbReference type="OrthoDB" id="5962185at2759"/>
<accession>A0A3M7S7M7</accession>
<dbReference type="Pfam" id="PF14719">
    <property type="entry name" value="PID_2"/>
    <property type="match status" value="1"/>
</dbReference>
<dbReference type="Proteomes" id="UP000276133">
    <property type="component" value="Unassembled WGS sequence"/>
</dbReference>
<comment type="caution">
    <text evidence="3">The sequence shown here is derived from an EMBL/GenBank/DDBJ whole genome shotgun (WGS) entry which is preliminary data.</text>
</comment>
<evidence type="ECO:0000259" key="2">
    <source>
        <dbReference type="Pfam" id="PF14719"/>
    </source>
</evidence>
<name>A0A3M7S7M7_BRAPC</name>
<feature type="domain" description="PID" evidence="2">
    <location>
        <begin position="63"/>
        <end position="228"/>
    </location>
</feature>
<sequence length="439" mass="49735">MLNSIFGRRKTFEVNSAEIIYKVHYLGNVMTCLLKGAFLNSTNTLNLDTSFNEEINSSQLFSIDKPVRILWDNHVKHGGQAGIKMSLTLTQGGLRVDTRDHGVTEYFGHRIYLCRAHSMNPKLLIWVYQHVGKNLKTEIRCHAALCQSAKHAKAIESLLNDKLKQTFSDYKREKKRLQNSRLCNSKNGGLLQNQLGCKKRQLRSATQTYKPPVQHGMCSAPRLDDVIEEDEEEFEEIGGHMDLIEEERENTADQEEEATATKTEALLHRYDNKVSQELFLSSSSSSSMSSCYPSPTPMIEEHFEFESTMMSDSAPKAYMEVSYEFLSDLSRTQEPATKVPIKHSKSFMSKNEKNNVAISPFRRSNFSRSFTAFTSKFKQSKYEDNLSYLRDINELKELNLNENGNLSQVSRSSLSSPTLSTSSKSSSSKSSDVTDGDSK</sequence>
<evidence type="ECO:0000256" key="1">
    <source>
        <dbReference type="SAM" id="MobiDB-lite"/>
    </source>
</evidence>
<dbReference type="EMBL" id="REGN01001920">
    <property type="protein sequence ID" value="RNA31598.1"/>
    <property type="molecule type" value="Genomic_DNA"/>
</dbReference>
<dbReference type="InterPro" id="IPR006020">
    <property type="entry name" value="PTB/PI_dom"/>
</dbReference>
<keyword evidence="4" id="KW-1185">Reference proteome</keyword>
<gene>
    <name evidence="3" type="ORF">BpHYR1_033300</name>
</gene>
<dbReference type="AlphaFoldDB" id="A0A3M7S7M7"/>
<dbReference type="PANTHER" id="PTHR11232">
    <property type="entry name" value="PHOSPHOTYROSINE INTERACTION DOMAIN-CONTAINING FAMILY MEMBER"/>
    <property type="match status" value="1"/>
</dbReference>
<organism evidence="3 4">
    <name type="scientific">Brachionus plicatilis</name>
    <name type="common">Marine rotifer</name>
    <name type="synonym">Brachionus muelleri</name>
    <dbReference type="NCBI Taxonomy" id="10195"/>
    <lineage>
        <taxon>Eukaryota</taxon>
        <taxon>Metazoa</taxon>
        <taxon>Spiralia</taxon>
        <taxon>Gnathifera</taxon>
        <taxon>Rotifera</taxon>
        <taxon>Eurotatoria</taxon>
        <taxon>Monogononta</taxon>
        <taxon>Pseudotrocha</taxon>
        <taxon>Ploima</taxon>
        <taxon>Brachionidae</taxon>
        <taxon>Brachionus</taxon>
    </lineage>
</organism>
<reference evidence="3 4" key="1">
    <citation type="journal article" date="2018" name="Sci. Rep.">
        <title>Genomic signatures of local adaptation to the degree of environmental predictability in rotifers.</title>
        <authorList>
            <person name="Franch-Gras L."/>
            <person name="Hahn C."/>
            <person name="Garcia-Roger E.M."/>
            <person name="Carmona M.J."/>
            <person name="Serra M."/>
            <person name="Gomez A."/>
        </authorList>
    </citation>
    <scope>NUCLEOTIDE SEQUENCE [LARGE SCALE GENOMIC DNA]</scope>
    <source>
        <strain evidence="3">HYR1</strain>
    </source>
</reference>
<dbReference type="SUPFAM" id="SSF50729">
    <property type="entry name" value="PH domain-like"/>
    <property type="match status" value="1"/>
</dbReference>
<feature type="region of interest" description="Disordered" evidence="1">
    <location>
        <begin position="402"/>
        <end position="439"/>
    </location>
</feature>
<evidence type="ECO:0000313" key="3">
    <source>
        <dbReference type="EMBL" id="RNA31598.1"/>
    </source>
</evidence>
<dbReference type="Gene3D" id="2.30.29.30">
    <property type="entry name" value="Pleckstrin-homology domain (PH domain)/Phosphotyrosine-binding domain (PTB)"/>
    <property type="match status" value="1"/>
</dbReference>
<evidence type="ECO:0000313" key="4">
    <source>
        <dbReference type="Proteomes" id="UP000276133"/>
    </source>
</evidence>
<protein>
    <submittedName>
        <fullName evidence="3">FAM43A-like</fullName>
    </submittedName>
</protein>
<dbReference type="STRING" id="10195.A0A3M7S7M7"/>
<proteinExistence type="predicted"/>